<keyword evidence="4" id="KW-0963">Cytoplasm</keyword>
<name>A0A212IU08_9DELT</name>
<comment type="catalytic activity">
    <reaction evidence="11">
        <text>L-threonine + hydrogencarbonate + ATP = L-threonylcarbamoyladenylate + diphosphate + H2O</text>
        <dbReference type="Rhea" id="RHEA:36407"/>
        <dbReference type="ChEBI" id="CHEBI:15377"/>
        <dbReference type="ChEBI" id="CHEBI:17544"/>
        <dbReference type="ChEBI" id="CHEBI:30616"/>
        <dbReference type="ChEBI" id="CHEBI:33019"/>
        <dbReference type="ChEBI" id="CHEBI:57926"/>
        <dbReference type="ChEBI" id="CHEBI:73682"/>
        <dbReference type="EC" id="2.7.7.87"/>
    </reaction>
</comment>
<keyword evidence="5" id="KW-0808">Transferase</keyword>
<comment type="similarity">
    <text evidence="2">Belongs to the SUA5 family.</text>
</comment>
<evidence type="ECO:0000313" key="13">
    <source>
        <dbReference type="EMBL" id="SBV90629.1"/>
    </source>
</evidence>
<dbReference type="GO" id="GO:0006450">
    <property type="term" value="P:regulation of translational fidelity"/>
    <property type="evidence" value="ECO:0007669"/>
    <property type="project" value="TreeGrafter"/>
</dbReference>
<dbReference type="NCBIfam" id="TIGR00057">
    <property type="entry name" value="L-threonylcarbamoyladenylate synthase"/>
    <property type="match status" value="1"/>
</dbReference>
<dbReference type="GO" id="GO:0003725">
    <property type="term" value="F:double-stranded RNA binding"/>
    <property type="evidence" value="ECO:0007669"/>
    <property type="project" value="InterPro"/>
</dbReference>
<dbReference type="GO" id="GO:0005737">
    <property type="term" value="C:cytoplasm"/>
    <property type="evidence" value="ECO:0007669"/>
    <property type="project" value="UniProtKB-SubCell"/>
</dbReference>
<dbReference type="InterPro" id="IPR006070">
    <property type="entry name" value="Sua5-like_dom"/>
</dbReference>
<evidence type="ECO:0000259" key="12">
    <source>
        <dbReference type="PROSITE" id="PS51163"/>
    </source>
</evidence>
<dbReference type="PROSITE" id="PS51163">
    <property type="entry name" value="YRDC"/>
    <property type="match status" value="1"/>
</dbReference>
<comment type="subcellular location">
    <subcellularLocation>
        <location evidence="1">Cytoplasm</location>
    </subcellularLocation>
</comment>
<evidence type="ECO:0000256" key="1">
    <source>
        <dbReference type="ARBA" id="ARBA00004496"/>
    </source>
</evidence>
<keyword evidence="9" id="KW-0067">ATP-binding</keyword>
<evidence type="ECO:0000256" key="10">
    <source>
        <dbReference type="ARBA" id="ARBA00029774"/>
    </source>
</evidence>
<dbReference type="EC" id="2.7.7.87" evidence="3"/>
<keyword evidence="7" id="KW-0548">Nucleotidyltransferase</keyword>
<evidence type="ECO:0000256" key="3">
    <source>
        <dbReference type="ARBA" id="ARBA00012584"/>
    </source>
</evidence>
<gene>
    <name evidence="13" type="ORF">KL86DPRO_10061</name>
</gene>
<dbReference type="GO" id="GO:0005524">
    <property type="term" value="F:ATP binding"/>
    <property type="evidence" value="ECO:0007669"/>
    <property type="project" value="UniProtKB-KW"/>
</dbReference>
<dbReference type="PANTHER" id="PTHR17490:SF16">
    <property type="entry name" value="THREONYLCARBAMOYL-AMP SYNTHASE"/>
    <property type="match status" value="1"/>
</dbReference>
<evidence type="ECO:0000256" key="8">
    <source>
        <dbReference type="ARBA" id="ARBA00022741"/>
    </source>
</evidence>
<dbReference type="AlphaFoldDB" id="A0A212IU08"/>
<sequence>MAYKTLDLESACEALKTGGIIAFPTETFYGLGCDALNPDAVGAVYAMKQRPYGLPLPVIIGDIADLGRVAVDIHPLARQLMSAYWPGPLSIIFTASPEVPDLLTAGTGRIAVRFSPHPGCIALCRASRCVVTASSANISGTPPASTPADLDPALGSRLAGVYVSPPPPHGGKPSTIVDILASGSESAVRILRDGAISSEYIRSAGFDVVGADGQ</sequence>
<evidence type="ECO:0000256" key="6">
    <source>
        <dbReference type="ARBA" id="ARBA00022694"/>
    </source>
</evidence>
<keyword evidence="8" id="KW-0547">Nucleotide-binding</keyword>
<dbReference type="GO" id="GO:0008033">
    <property type="term" value="P:tRNA processing"/>
    <property type="evidence" value="ECO:0007669"/>
    <property type="project" value="UniProtKB-KW"/>
</dbReference>
<evidence type="ECO:0000256" key="2">
    <source>
        <dbReference type="ARBA" id="ARBA00007663"/>
    </source>
</evidence>
<reference evidence="13" key="1">
    <citation type="submission" date="2016-04" db="EMBL/GenBank/DDBJ databases">
        <authorList>
            <person name="Evans L.H."/>
            <person name="Alamgir A."/>
            <person name="Owens N."/>
            <person name="Weber N.D."/>
            <person name="Virtaneva K."/>
            <person name="Barbian K."/>
            <person name="Babar A."/>
            <person name="Rosenke K."/>
        </authorList>
    </citation>
    <scope>NUCLEOTIDE SEQUENCE</scope>
    <source>
        <strain evidence="13">86</strain>
    </source>
</reference>
<protein>
    <recommendedName>
        <fullName evidence="10">L-threonylcarbamoyladenylate synthase</fullName>
        <ecNumber evidence="3">2.7.7.87</ecNumber>
    </recommendedName>
    <alternativeName>
        <fullName evidence="10">L-threonylcarbamoyladenylate synthase</fullName>
    </alternativeName>
</protein>
<dbReference type="SUPFAM" id="SSF55821">
    <property type="entry name" value="YrdC/RibB"/>
    <property type="match status" value="1"/>
</dbReference>
<proteinExistence type="inferred from homology"/>
<evidence type="ECO:0000256" key="9">
    <source>
        <dbReference type="ARBA" id="ARBA00022840"/>
    </source>
</evidence>
<dbReference type="GO" id="GO:0061710">
    <property type="term" value="F:L-threonylcarbamoyladenylate synthase"/>
    <property type="evidence" value="ECO:0007669"/>
    <property type="project" value="UniProtKB-EC"/>
</dbReference>
<evidence type="ECO:0000256" key="7">
    <source>
        <dbReference type="ARBA" id="ARBA00022695"/>
    </source>
</evidence>
<dbReference type="InterPro" id="IPR050156">
    <property type="entry name" value="TC-AMP_synthase_SUA5"/>
</dbReference>
<dbReference type="GO" id="GO:0000049">
    <property type="term" value="F:tRNA binding"/>
    <property type="evidence" value="ECO:0007669"/>
    <property type="project" value="TreeGrafter"/>
</dbReference>
<feature type="domain" description="YrdC-like" evidence="12">
    <location>
        <begin position="5"/>
        <end position="196"/>
    </location>
</feature>
<organism evidence="13">
    <name type="scientific">uncultured delta proteobacterium</name>
    <dbReference type="NCBI Taxonomy" id="34034"/>
    <lineage>
        <taxon>Bacteria</taxon>
        <taxon>Deltaproteobacteria</taxon>
        <taxon>environmental samples</taxon>
    </lineage>
</organism>
<dbReference type="Gene3D" id="3.90.870.10">
    <property type="entry name" value="DHBP synthase"/>
    <property type="match status" value="1"/>
</dbReference>
<keyword evidence="6" id="KW-0819">tRNA processing</keyword>
<evidence type="ECO:0000256" key="5">
    <source>
        <dbReference type="ARBA" id="ARBA00022679"/>
    </source>
</evidence>
<dbReference type="Pfam" id="PF01300">
    <property type="entry name" value="Sua5_yciO_yrdC"/>
    <property type="match status" value="1"/>
</dbReference>
<evidence type="ECO:0000256" key="11">
    <source>
        <dbReference type="ARBA" id="ARBA00048366"/>
    </source>
</evidence>
<evidence type="ECO:0000256" key="4">
    <source>
        <dbReference type="ARBA" id="ARBA00022490"/>
    </source>
</evidence>
<accession>A0A212IU08</accession>
<dbReference type="PANTHER" id="PTHR17490">
    <property type="entry name" value="SUA5"/>
    <property type="match status" value="1"/>
</dbReference>
<dbReference type="InterPro" id="IPR017945">
    <property type="entry name" value="DHBP_synth_RibB-like_a/b_dom"/>
</dbReference>
<dbReference type="EMBL" id="FLUQ01000001">
    <property type="protein sequence ID" value="SBV90629.1"/>
    <property type="molecule type" value="Genomic_DNA"/>
</dbReference>